<dbReference type="PANTHER" id="PTHR46825">
    <property type="entry name" value="D-ALANYL-D-ALANINE-CARBOXYPEPTIDASE/ENDOPEPTIDASE AMPH"/>
    <property type="match status" value="1"/>
</dbReference>
<feature type="signal peptide" evidence="1">
    <location>
        <begin position="1"/>
        <end position="41"/>
    </location>
</feature>
<dbReference type="PANTHER" id="PTHR46825:SF7">
    <property type="entry name" value="D-ALANYL-D-ALANINE CARBOXYPEPTIDASE"/>
    <property type="match status" value="1"/>
</dbReference>
<dbReference type="InterPro" id="IPR012338">
    <property type="entry name" value="Beta-lactam/transpept-like"/>
</dbReference>
<dbReference type="PROSITE" id="PS51257">
    <property type="entry name" value="PROKAR_LIPOPROTEIN"/>
    <property type="match status" value="1"/>
</dbReference>
<gene>
    <name evidence="4" type="ORF">CP968_32465</name>
    <name evidence="3" type="ORF">GCM10010371_32650</name>
</gene>
<evidence type="ECO:0000313" key="3">
    <source>
        <dbReference type="EMBL" id="GGZ70238.1"/>
    </source>
</evidence>
<sequence length="438" mass="46387">MNASRAVDRTLRTSRRRARLAAPCALLLALGCLPLAPTAVAAAAPSPTPSASAPLSPTLKRIDPAVFRAAVERAAKALGVPGAVVLLQTPQGTYRALVGTSDLGRAEPPDPGDHFRIASNTKTMTSALIMLLVQDGSVRLTDPVSRYVAGVPNGGKITIADLLTMRSGLYNYTDAPELAATLDADPGRAWTPQDVLDIAYRRPPDAAPGTSYAYDNTNYVLLGLVAEKAGGRPLAEQFRDRLFAPLGIDDTFLPDIHDRSLPAPFAHGYMYGGSSYALVDKPYPPAIVEGARTGTLRPVDYTRQNPSYATAAGGVVSTARSMTTWIEALVTGKVLNAATQQQWLHSPRPEDPAAPDGQKYGYGIAYQRFAPNAAMYYHGGELPGFNSFIGHDPDSDVTLVVWTNLTVSPDGRATAIALLPTVLNQVYTGLALPTGHSG</sequence>
<dbReference type="OrthoDB" id="5177574at2"/>
<keyword evidence="1" id="KW-0732">Signal</keyword>
<keyword evidence="4" id="KW-0378">Hydrolase</keyword>
<dbReference type="AlphaFoldDB" id="A0A5P2UXZ1"/>
<dbReference type="Proteomes" id="UP000326831">
    <property type="component" value="Chromosome"/>
</dbReference>
<reference evidence="4 5" key="2">
    <citation type="submission" date="2017-09" db="EMBL/GenBank/DDBJ databases">
        <authorList>
            <person name="Lee N."/>
            <person name="Cho B.-K."/>
        </authorList>
    </citation>
    <scope>NUCLEOTIDE SEQUENCE [LARGE SCALE GENOMIC DNA]</scope>
    <source>
        <strain evidence="4 5">ATCC 27467</strain>
    </source>
</reference>
<dbReference type="EMBL" id="BMVX01000011">
    <property type="protein sequence ID" value="GGZ70238.1"/>
    <property type="molecule type" value="Genomic_DNA"/>
</dbReference>
<dbReference type="EMBL" id="CP023701">
    <property type="protein sequence ID" value="QEU82354.1"/>
    <property type="molecule type" value="Genomic_DNA"/>
</dbReference>
<dbReference type="SUPFAM" id="SSF56601">
    <property type="entry name" value="beta-lactamase/transpeptidase-like"/>
    <property type="match status" value="1"/>
</dbReference>
<keyword evidence="5" id="KW-1185">Reference proteome</keyword>
<keyword evidence="3" id="KW-0121">Carboxypeptidase</keyword>
<proteinExistence type="predicted"/>
<dbReference type="RefSeq" id="WP_150521363.1">
    <property type="nucleotide sequence ID" value="NZ_BMVX01000011.1"/>
</dbReference>
<dbReference type="Gene3D" id="3.40.710.10">
    <property type="entry name" value="DD-peptidase/beta-lactamase superfamily"/>
    <property type="match status" value="1"/>
</dbReference>
<accession>A0A5P2UXZ1</accession>
<dbReference type="Pfam" id="PF00144">
    <property type="entry name" value="Beta-lactamase"/>
    <property type="match status" value="1"/>
</dbReference>
<evidence type="ECO:0000259" key="2">
    <source>
        <dbReference type="Pfam" id="PF00144"/>
    </source>
</evidence>
<evidence type="ECO:0000313" key="5">
    <source>
        <dbReference type="Proteomes" id="UP000326831"/>
    </source>
</evidence>
<dbReference type="InterPro" id="IPR050491">
    <property type="entry name" value="AmpC-like"/>
</dbReference>
<feature type="domain" description="Beta-lactamase-related" evidence="2">
    <location>
        <begin position="67"/>
        <end position="415"/>
    </location>
</feature>
<evidence type="ECO:0000313" key="4">
    <source>
        <dbReference type="EMBL" id="QEU82354.1"/>
    </source>
</evidence>
<reference evidence="3" key="3">
    <citation type="submission" date="2020-09" db="EMBL/GenBank/DDBJ databases">
        <authorList>
            <person name="Sun Q."/>
            <person name="Ohkuma M."/>
        </authorList>
    </citation>
    <scope>NUCLEOTIDE SEQUENCE</scope>
    <source>
        <strain evidence="3">JCM 4834</strain>
    </source>
</reference>
<dbReference type="InterPro" id="IPR001466">
    <property type="entry name" value="Beta-lactam-related"/>
</dbReference>
<feature type="chain" id="PRO_5044622985" evidence="1">
    <location>
        <begin position="42"/>
        <end position="438"/>
    </location>
</feature>
<name>A0A5P2UXZ1_9ACTN</name>
<protein>
    <submittedName>
        <fullName evidence="4">Class A beta-lactamase-related serine hydrolase</fullName>
    </submittedName>
    <submittedName>
        <fullName evidence="3">D-Ala-D-Ala carboxypeptidase</fullName>
    </submittedName>
</protein>
<evidence type="ECO:0000256" key="1">
    <source>
        <dbReference type="SAM" id="SignalP"/>
    </source>
</evidence>
<organism evidence="4 5">
    <name type="scientific">Streptomyces subrutilus</name>
    <dbReference type="NCBI Taxonomy" id="36818"/>
    <lineage>
        <taxon>Bacteria</taxon>
        <taxon>Bacillati</taxon>
        <taxon>Actinomycetota</taxon>
        <taxon>Actinomycetes</taxon>
        <taxon>Kitasatosporales</taxon>
        <taxon>Streptomycetaceae</taxon>
        <taxon>Streptomyces</taxon>
    </lineage>
</organism>
<dbReference type="Proteomes" id="UP000634660">
    <property type="component" value="Unassembled WGS sequence"/>
</dbReference>
<keyword evidence="3" id="KW-0645">Protease</keyword>
<dbReference type="GO" id="GO:0004180">
    <property type="term" value="F:carboxypeptidase activity"/>
    <property type="evidence" value="ECO:0007669"/>
    <property type="project" value="UniProtKB-KW"/>
</dbReference>
<reference evidence="3" key="1">
    <citation type="journal article" date="2014" name="Int. J. Syst. Evol. Microbiol.">
        <title>Complete genome sequence of Corynebacterium casei LMG S-19264T (=DSM 44701T), isolated from a smear-ripened cheese.</title>
        <authorList>
            <consortium name="US DOE Joint Genome Institute (JGI-PGF)"/>
            <person name="Walter F."/>
            <person name="Albersmeier A."/>
            <person name="Kalinowski J."/>
            <person name="Ruckert C."/>
        </authorList>
    </citation>
    <scope>NUCLEOTIDE SEQUENCE</scope>
    <source>
        <strain evidence="3">JCM 4834</strain>
    </source>
</reference>
<dbReference type="KEGG" id="ssub:CP968_32465"/>